<accession>A0A6A4GE00</accession>
<dbReference type="OrthoDB" id="2678974at2759"/>
<dbReference type="EMBL" id="ML770331">
    <property type="protein sequence ID" value="KAE9383776.1"/>
    <property type="molecule type" value="Genomic_DNA"/>
</dbReference>
<dbReference type="Proteomes" id="UP000799118">
    <property type="component" value="Unassembled WGS sequence"/>
</dbReference>
<dbReference type="AlphaFoldDB" id="A0A6A4GE00"/>
<proteinExistence type="predicted"/>
<organism evidence="2 3">
    <name type="scientific">Gymnopus androsaceus JB14</name>
    <dbReference type="NCBI Taxonomy" id="1447944"/>
    <lineage>
        <taxon>Eukaryota</taxon>
        <taxon>Fungi</taxon>
        <taxon>Dikarya</taxon>
        <taxon>Basidiomycota</taxon>
        <taxon>Agaricomycotina</taxon>
        <taxon>Agaricomycetes</taxon>
        <taxon>Agaricomycetidae</taxon>
        <taxon>Agaricales</taxon>
        <taxon>Marasmiineae</taxon>
        <taxon>Omphalotaceae</taxon>
        <taxon>Gymnopus</taxon>
    </lineage>
</organism>
<sequence length="362" mass="39478">MEPHILRSTPQKIASFSPEKCTLPPSPTFIEAVMDTLKADCARAVKEKRFVHLHPGASGVVDFKLPVDDNNNILAIDKGILEEHRSSTDFRYPSCLHSYLTGTYCESIICYRSSVLAFGCAKSRKEWCGYFVPVCTLLGVGSQVQTQRYQRTYLGPLSSMSALSPASPEKSASASASSSASAEMAAAQLSPSPLLSLSTMWSASPPYHHTPPHGGMSTSARMNILALATPSSNQLLLEPPPSQPGTSKLSLGKRPALTERESPNTSPILSLLGRVCGAIQLEPDSLEMLDESPAKKRTKHMLFCVAHFVFASSTKLIQRTRREIELRESTSTGTSSSTQQVFTAFRTARFLKAMYKEQHSGY</sequence>
<feature type="region of interest" description="Disordered" evidence="1">
    <location>
        <begin position="233"/>
        <end position="264"/>
    </location>
</feature>
<protein>
    <submittedName>
        <fullName evidence="2">Uncharacterized protein</fullName>
    </submittedName>
</protein>
<evidence type="ECO:0000256" key="1">
    <source>
        <dbReference type="SAM" id="MobiDB-lite"/>
    </source>
</evidence>
<reference evidence="2" key="1">
    <citation type="journal article" date="2019" name="Environ. Microbiol.">
        <title>Fungal ecological strategies reflected in gene transcription - a case study of two litter decomposers.</title>
        <authorList>
            <person name="Barbi F."/>
            <person name="Kohler A."/>
            <person name="Barry K."/>
            <person name="Baskaran P."/>
            <person name="Daum C."/>
            <person name="Fauchery L."/>
            <person name="Ihrmark K."/>
            <person name="Kuo A."/>
            <person name="LaButti K."/>
            <person name="Lipzen A."/>
            <person name="Morin E."/>
            <person name="Grigoriev I.V."/>
            <person name="Henrissat B."/>
            <person name="Lindahl B."/>
            <person name="Martin F."/>
        </authorList>
    </citation>
    <scope>NUCLEOTIDE SEQUENCE</scope>
    <source>
        <strain evidence="2">JB14</strain>
    </source>
</reference>
<name>A0A6A4GE00_9AGAR</name>
<gene>
    <name evidence="2" type="ORF">BT96DRAFT_1008796</name>
</gene>
<evidence type="ECO:0000313" key="2">
    <source>
        <dbReference type="EMBL" id="KAE9383776.1"/>
    </source>
</evidence>
<keyword evidence="3" id="KW-1185">Reference proteome</keyword>
<evidence type="ECO:0000313" key="3">
    <source>
        <dbReference type="Proteomes" id="UP000799118"/>
    </source>
</evidence>